<dbReference type="OrthoDB" id="5293813at2759"/>
<evidence type="ECO:0000313" key="2">
    <source>
        <dbReference type="Proteomes" id="UP000247233"/>
    </source>
</evidence>
<reference evidence="1 2" key="1">
    <citation type="submission" date="2016-12" db="EMBL/GenBank/DDBJ databases">
        <title>The genomes of Aspergillus section Nigri reveals drivers in fungal speciation.</title>
        <authorList>
            <consortium name="DOE Joint Genome Institute"/>
            <person name="Vesth T.C."/>
            <person name="Nybo J."/>
            <person name="Theobald S."/>
            <person name="Brandl J."/>
            <person name="Frisvad J.C."/>
            <person name="Nielsen K.F."/>
            <person name="Lyhne E.K."/>
            <person name="Kogle M.E."/>
            <person name="Kuo A."/>
            <person name="Riley R."/>
            <person name="Clum A."/>
            <person name="Nolan M."/>
            <person name="Lipzen A."/>
            <person name="Salamov A."/>
            <person name="Henrissat B."/>
            <person name="Wiebenga A."/>
            <person name="De Vries R.P."/>
            <person name="Grigoriev I.V."/>
            <person name="Mortensen U.H."/>
            <person name="Andersen M.R."/>
            <person name="Baker S.E."/>
        </authorList>
    </citation>
    <scope>NUCLEOTIDE SEQUENCE [LARGE SCALE GENOMIC DNA]</scope>
    <source>
        <strain evidence="1 2">CBS 117.55</strain>
    </source>
</reference>
<protein>
    <submittedName>
        <fullName evidence="1">Putative sexual development protein</fullName>
    </submittedName>
</protein>
<comment type="caution">
    <text evidence="1">The sequence shown here is derived from an EMBL/GenBank/DDBJ whole genome shotgun (WGS) entry which is preliminary data.</text>
</comment>
<dbReference type="RefSeq" id="XP_025398528.1">
    <property type="nucleotide sequence ID" value="XM_025540362.1"/>
</dbReference>
<dbReference type="AlphaFoldDB" id="A0A317W295"/>
<dbReference type="Proteomes" id="UP000247233">
    <property type="component" value="Unassembled WGS sequence"/>
</dbReference>
<dbReference type="Pfam" id="PF13668">
    <property type="entry name" value="Ferritin_2"/>
    <property type="match status" value="1"/>
</dbReference>
<organism evidence="1 2">
    <name type="scientific">Aspergillus heteromorphus CBS 117.55</name>
    <dbReference type="NCBI Taxonomy" id="1448321"/>
    <lineage>
        <taxon>Eukaryota</taxon>
        <taxon>Fungi</taxon>
        <taxon>Dikarya</taxon>
        <taxon>Ascomycota</taxon>
        <taxon>Pezizomycotina</taxon>
        <taxon>Eurotiomycetes</taxon>
        <taxon>Eurotiomycetidae</taxon>
        <taxon>Eurotiales</taxon>
        <taxon>Aspergillaceae</taxon>
        <taxon>Aspergillus</taxon>
        <taxon>Aspergillus subgen. Circumdati</taxon>
    </lineage>
</organism>
<dbReference type="GeneID" id="37062599"/>
<sequence length="326" mass="35218">MPNPDDSQLQQISLNAHGTPPNSPLPATISQNGITNLQLIAFNELFEVAFFNQLLLNITTNVEGYFIANDADRDFTIQVLTAILAQEEVHALTANTGLKHFNQVPIEPCNYTFPVSTFDEAIALAATFTDVVLGTLQDVIVRFAAANDVDLTRIIAATIGNEGEQQGWFRLLQDKIPSESPTLTTSDVNFAFTAIQSFVIPGTCPNIELINLKTFPALNIVTPPEAKTQEILVSFSVSKEEAQSLADGKLWLTYVNQLNVPITEPLGLFEVDKEEGVVVAKALFPYDDNLLNGLTIAAVTGSEGPFADVNAVAEATLFGPGLIIVN</sequence>
<keyword evidence="2" id="KW-1185">Reference proteome</keyword>
<dbReference type="VEuPathDB" id="FungiDB:BO70DRAFT_316876"/>
<accession>A0A317W295</accession>
<gene>
    <name evidence="1" type="ORF">BO70DRAFT_316876</name>
</gene>
<name>A0A317W295_9EURO</name>
<proteinExistence type="predicted"/>
<evidence type="ECO:0000313" key="1">
    <source>
        <dbReference type="EMBL" id="PWY79308.1"/>
    </source>
</evidence>
<dbReference type="EMBL" id="MSFL01000016">
    <property type="protein sequence ID" value="PWY79308.1"/>
    <property type="molecule type" value="Genomic_DNA"/>
</dbReference>